<protein>
    <submittedName>
        <fullName evidence="1">Uncharacterized protein</fullName>
    </submittedName>
</protein>
<evidence type="ECO:0000313" key="2">
    <source>
        <dbReference type="Proteomes" id="UP001432027"/>
    </source>
</evidence>
<feature type="non-terminal residue" evidence="1">
    <location>
        <position position="70"/>
    </location>
</feature>
<evidence type="ECO:0000313" key="1">
    <source>
        <dbReference type="EMBL" id="GMS82597.1"/>
    </source>
</evidence>
<dbReference type="AlphaFoldDB" id="A0AAV5SIV3"/>
<organism evidence="1 2">
    <name type="scientific">Pristionchus entomophagus</name>
    <dbReference type="NCBI Taxonomy" id="358040"/>
    <lineage>
        <taxon>Eukaryota</taxon>
        <taxon>Metazoa</taxon>
        <taxon>Ecdysozoa</taxon>
        <taxon>Nematoda</taxon>
        <taxon>Chromadorea</taxon>
        <taxon>Rhabditida</taxon>
        <taxon>Rhabditina</taxon>
        <taxon>Diplogasteromorpha</taxon>
        <taxon>Diplogasteroidea</taxon>
        <taxon>Neodiplogasteridae</taxon>
        <taxon>Pristionchus</taxon>
    </lineage>
</organism>
<name>A0AAV5SIV3_9BILA</name>
<comment type="caution">
    <text evidence="1">The sequence shown here is derived from an EMBL/GenBank/DDBJ whole genome shotgun (WGS) entry which is preliminary data.</text>
</comment>
<proteinExistence type="predicted"/>
<keyword evidence="2" id="KW-1185">Reference proteome</keyword>
<dbReference type="Proteomes" id="UP001432027">
    <property type="component" value="Unassembled WGS sequence"/>
</dbReference>
<accession>A0AAV5SIV3</accession>
<reference evidence="1" key="1">
    <citation type="submission" date="2023-10" db="EMBL/GenBank/DDBJ databases">
        <title>Genome assembly of Pristionchus species.</title>
        <authorList>
            <person name="Yoshida K."/>
            <person name="Sommer R.J."/>
        </authorList>
    </citation>
    <scope>NUCLEOTIDE SEQUENCE</scope>
    <source>
        <strain evidence="1">RS0144</strain>
    </source>
</reference>
<gene>
    <name evidence="1" type="ORF">PENTCL1PPCAC_4772</name>
</gene>
<dbReference type="EMBL" id="BTSX01000002">
    <property type="protein sequence ID" value="GMS82597.1"/>
    <property type="molecule type" value="Genomic_DNA"/>
</dbReference>
<feature type="non-terminal residue" evidence="1">
    <location>
        <position position="1"/>
    </location>
</feature>
<sequence>LIKVFRCRRRFYSLCSSSCFWQCRSIVGMKYQPVSRCAKEFHEKGTSAAEHTVFTVGSRIAVQDAISTAI</sequence>